<dbReference type="EMBL" id="KB467832">
    <property type="protein sequence ID" value="PCH34912.1"/>
    <property type="molecule type" value="Genomic_DNA"/>
</dbReference>
<evidence type="ECO:0000313" key="2">
    <source>
        <dbReference type="EMBL" id="PCH34912.1"/>
    </source>
</evidence>
<evidence type="ECO:0000313" key="3">
    <source>
        <dbReference type="Proteomes" id="UP000218811"/>
    </source>
</evidence>
<feature type="compositionally biased region" description="Low complexity" evidence="1">
    <location>
        <begin position="65"/>
        <end position="74"/>
    </location>
</feature>
<feature type="compositionally biased region" description="Polar residues" evidence="1">
    <location>
        <begin position="18"/>
        <end position="31"/>
    </location>
</feature>
<evidence type="ECO:0008006" key="4">
    <source>
        <dbReference type="Google" id="ProtNLM"/>
    </source>
</evidence>
<dbReference type="Proteomes" id="UP000218811">
    <property type="component" value="Unassembled WGS sequence"/>
</dbReference>
<reference evidence="2 3" key="1">
    <citation type="journal article" date="2012" name="Science">
        <title>The Paleozoic origin of enzymatic lignin decomposition reconstructed from 31 fungal genomes.</title>
        <authorList>
            <person name="Floudas D."/>
            <person name="Binder M."/>
            <person name="Riley R."/>
            <person name="Barry K."/>
            <person name="Blanchette R.A."/>
            <person name="Henrissat B."/>
            <person name="Martinez A.T."/>
            <person name="Otillar R."/>
            <person name="Spatafora J.W."/>
            <person name="Yadav J.S."/>
            <person name="Aerts A."/>
            <person name="Benoit I."/>
            <person name="Boyd A."/>
            <person name="Carlson A."/>
            <person name="Copeland A."/>
            <person name="Coutinho P.M."/>
            <person name="de Vries R.P."/>
            <person name="Ferreira P."/>
            <person name="Findley K."/>
            <person name="Foster B."/>
            <person name="Gaskell J."/>
            <person name="Glotzer D."/>
            <person name="Gorecki P."/>
            <person name="Heitman J."/>
            <person name="Hesse C."/>
            <person name="Hori C."/>
            <person name="Igarashi K."/>
            <person name="Jurgens J.A."/>
            <person name="Kallen N."/>
            <person name="Kersten P."/>
            <person name="Kohler A."/>
            <person name="Kuees U."/>
            <person name="Kumar T.K.A."/>
            <person name="Kuo A."/>
            <person name="LaButti K."/>
            <person name="Larrondo L.F."/>
            <person name="Lindquist E."/>
            <person name="Ling A."/>
            <person name="Lombard V."/>
            <person name="Lucas S."/>
            <person name="Lundell T."/>
            <person name="Martin R."/>
            <person name="McLaughlin D.J."/>
            <person name="Morgenstern I."/>
            <person name="Morin E."/>
            <person name="Murat C."/>
            <person name="Nagy L.G."/>
            <person name="Nolan M."/>
            <person name="Ohm R.A."/>
            <person name="Patyshakuliyeva A."/>
            <person name="Rokas A."/>
            <person name="Ruiz-Duenas F.J."/>
            <person name="Sabat G."/>
            <person name="Salamov A."/>
            <person name="Samejima M."/>
            <person name="Schmutz J."/>
            <person name="Slot J.C."/>
            <person name="St John F."/>
            <person name="Stenlid J."/>
            <person name="Sun H."/>
            <person name="Sun S."/>
            <person name="Syed K."/>
            <person name="Tsang A."/>
            <person name="Wiebenga A."/>
            <person name="Young D."/>
            <person name="Pisabarro A."/>
            <person name="Eastwood D.C."/>
            <person name="Martin F."/>
            <person name="Cullen D."/>
            <person name="Grigoriev I.V."/>
            <person name="Hibbett D.S."/>
        </authorList>
    </citation>
    <scope>NUCLEOTIDE SEQUENCE [LARGE SCALE GENOMIC DNA]</scope>
    <source>
        <strain evidence="2 3">MD-104</strain>
    </source>
</reference>
<gene>
    <name evidence="2" type="ORF">WOLCODRAFT_155565</name>
</gene>
<accession>A0A2H3IY55</accession>
<protein>
    <recommendedName>
        <fullName evidence="4">SMP domain-containing protein</fullName>
    </recommendedName>
</protein>
<evidence type="ECO:0000256" key="1">
    <source>
        <dbReference type="SAM" id="MobiDB-lite"/>
    </source>
</evidence>
<organism evidence="2 3">
    <name type="scientific">Wolfiporia cocos (strain MD-104)</name>
    <name type="common">Brown rot fungus</name>
    <dbReference type="NCBI Taxonomy" id="742152"/>
    <lineage>
        <taxon>Eukaryota</taxon>
        <taxon>Fungi</taxon>
        <taxon>Dikarya</taxon>
        <taxon>Basidiomycota</taxon>
        <taxon>Agaricomycotina</taxon>
        <taxon>Agaricomycetes</taxon>
        <taxon>Polyporales</taxon>
        <taxon>Phaeolaceae</taxon>
        <taxon>Wolfiporia</taxon>
    </lineage>
</organism>
<dbReference type="OrthoDB" id="5988651at2759"/>
<keyword evidence="3" id="KW-1185">Reference proteome</keyword>
<sequence length="74" mass="6956">MSGKGSRATGGAAPNKATPANSARTQPTQAKSGAEAGSTGFAARVRGAASRNTKNSGASSPPPSAKGASAKGGK</sequence>
<feature type="region of interest" description="Disordered" evidence="1">
    <location>
        <begin position="1"/>
        <end position="74"/>
    </location>
</feature>
<dbReference type="AlphaFoldDB" id="A0A2H3IY55"/>
<proteinExistence type="predicted"/>
<name>A0A2H3IY55_WOLCO</name>